<organism evidence="1">
    <name type="scientific">marine sediment metagenome</name>
    <dbReference type="NCBI Taxonomy" id="412755"/>
    <lineage>
        <taxon>unclassified sequences</taxon>
        <taxon>metagenomes</taxon>
        <taxon>ecological metagenomes</taxon>
    </lineage>
</organism>
<dbReference type="EMBL" id="BARU01000058">
    <property type="protein sequence ID" value="GAH26354.1"/>
    <property type="molecule type" value="Genomic_DNA"/>
</dbReference>
<evidence type="ECO:0000313" key="1">
    <source>
        <dbReference type="EMBL" id="GAH26354.1"/>
    </source>
</evidence>
<name>X1FAC2_9ZZZZ</name>
<dbReference type="AlphaFoldDB" id="X1FAC2"/>
<comment type="caution">
    <text evidence="1">The sequence shown here is derived from an EMBL/GenBank/DDBJ whole genome shotgun (WGS) entry which is preliminary data.</text>
</comment>
<gene>
    <name evidence="1" type="ORF">S03H2_00363</name>
</gene>
<accession>X1FAC2</accession>
<sequence>MNYGLQIHTISKMLERNGISADLVDLHSLVDRTLTLPENIALISEAVHTDLTVERYPSEKEILQEQADLWTVYMRENHLTHYVAYKLEGKTISDQMGVPSPGFLLRDYINNS</sequence>
<reference evidence="1" key="1">
    <citation type="journal article" date="2014" name="Front. Microbiol.">
        <title>High frequency of phylogenetically diverse reductive dehalogenase-homologous genes in deep subseafloor sedimentary metagenomes.</title>
        <authorList>
            <person name="Kawai M."/>
            <person name="Futagami T."/>
            <person name="Toyoda A."/>
            <person name="Takaki Y."/>
            <person name="Nishi S."/>
            <person name="Hori S."/>
            <person name="Arai W."/>
            <person name="Tsubouchi T."/>
            <person name="Morono Y."/>
            <person name="Uchiyama I."/>
            <person name="Ito T."/>
            <person name="Fujiyama A."/>
            <person name="Inagaki F."/>
            <person name="Takami H."/>
        </authorList>
    </citation>
    <scope>NUCLEOTIDE SEQUENCE</scope>
    <source>
        <strain evidence="1">Expedition CK06-06</strain>
    </source>
</reference>
<proteinExistence type="predicted"/>
<protein>
    <submittedName>
        <fullName evidence="1">Uncharacterized protein</fullName>
    </submittedName>
</protein>